<accession>A0A1T5IX29</accession>
<protein>
    <submittedName>
        <fullName evidence="1">Uncharacterized conserved protein YbbK, DUF523 family</fullName>
    </submittedName>
</protein>
<organism evidence="1 2">
    <name type="scientific">Maledivibacter halophilus</name>
    <dbReference type="NCBI Taxonomy" id="36842"/>
    <lineage>
        <taxon>Bacteria</taxon>
        <taxon>Bacillati</taxon>
        <taxon>Bacillota</taxon>
        <taxon>Clostridia</taxon>
        <taxon>Peptostreptococcales</taxon>
        <taxon>Caminicellaceae</taxon>
        <taxon>Maledivibacter</taxon>
    </lineage>
</organism>
<evidence type="ECO:0000313" key="2">
    <source>
        <dbReference type="Proteomes" id="UP000190285"/>
    </source>
</evidence>
<dbReference type="PANTHER" id="PTHR30087:SF1">
    <property type="entry name" value="HYPOTHETICAL CYTOSOLIC PROTEIN"/>
    <property type="match status" value="1"/>
</dbReference>
<dbReference type="EMBL" id="FUZT01000001">
    <property type="protein sequence ID" value="SKC43632.1"/>
    <property type="molecule type" value="Genomic_DNA"/>
</dbReference>
<name>A0A1T5IX29_9FIRM</name>
<dbReference type="PANTHER" id="PTHR30087">
    <property type="entry name" value="INNER MEMBRANE PROTEIN"/>
    <property type="match status" value="1"/>
</dbReference>
<proteinExistence type="predicted"/>
<dbReference type="RefSeq" id="WP_079489535.1">
    <property type="nucleotide sequence ID" value="NZ_FUZT01000001.1"/>
</dbReference>
<gene>
    <name evidence="1" type="ORF">SAMN02194393_00838</name>
</gene>
<dbReference type="Pfam" id="PF04463">
    <property type="entry name" value="2-thiour_desulf"/>
    <property type="match status" value="1"/>
</dbReference>
<evidence type="ECO:0000313" key="1">
    <source>
        <dbReference type="EMBL" id="SKC43632.1"/>
    </source>
</evidence>
<dbReference type="AlphaFoldDB" id="A0A1T5IX29"/>
<keyword evidence="2" id="KW-1185">Reference proteome</keyword>
<reference evidence="1 2" key="1">
    <citation type="submission" date="2017-02" db="EMBL/GenBank/DDBJ databases">
        <authorList>
            <person name="Peterson S.W."/>
        </authorList>
    </citation>
    <scope>NUCLEOTIDE SEQUENCE [LARGE SCALE GENOMIC DNA]</scope>
    <source>
        <strain evidence="1 2">M1</strain>
    </source>
</reference>
<dbReference type="STRING" id="36842.SAMN02194393_00838"/>
<dbReference type="Proteomes" id="UP000190285">
    <property type="component" value="Unassembled WGS sequence"/>
</dbReference>
<dbReference type="OrthoDB" id="9797779at2"/>
<sequence>MILVSGCLIGLNCKYNGGNNFHKNLIEFLKDKEFIVVCPEQMGGLSTPRLPCEIMSGDGRDVLQGSSKIKNNMGEDLTESFVKGAEETLKIARICKAKTAILKAKSPSCGSEDIYNGKFEGKIKRGMGVTAALLRKNGVLVFNEDNYLNYDF</sequence>
<dbReference type="InterPro" id="IPR007553">
    <property type="entry name" value="2-thiour_desulf"/>
</dbReference>